<reference evidence="1" key="1">
    <citation type="journal article" date="2014" name="Int. J. Syst. Evol. Microbiol.">
        <title>Complete genome of a new Firmicutes species belonging to the dominant human colonic microbiota ('Ruminococcus bicirculans') reveals two chromosomes and a selective capacity to utilize plant glucans.</title>
        <authorList>
            <consortium name="NISC Comparative Sequencing Program"/>
            <person name="Wegmann U."/>
            <person name="Louis P."/>
            <person name="Goesmann A."/>
            <person name="Henrissat B."/>
            <person name="Duncan S.H."/>
            <person name="Flint H.J."/>
        </authorList>
    </citation>
    <scope>NUCLEOTIDE SEQUENCE</scope>
    <source>
        <strain evidence="1">NBRC 103855</strain>
    </source>
</reference>
<gene>
    <name evidence="1" type="ORF">GCM10007913_27950</name>
</gene>
<protein>
    <recommendedName>
        <fullName evidence="3">DUF1508 domain-containing protein</fullName>
    </recommendedName>
</protein>
<dbReference type="RefSeq" id="WP_284391821.1">
    <property type="nucleotide sequence ID" value="NZ_BSNG01000001.1"/>
</dbReference>
<evidence type="ECO:0008006" key="3">
    <source>
        <dbReference type="Google" id="ProtNLM"/>
    </source>
</evidence>
<proteinExistence type="predicted"/>
<dbReference type="Proteomes" id="UP001161406">
    <property type="component" value="Unassembled WGS sequence"/>
</dbReference>
<organism evidence="1 2">
    <name type="scientific">Devosia yakushimensis</name>
    <dbReference type="NCBI Taxonomy" id="470028"/>
    <lineage>
        <taxon>Bacteria</taxon>
        <taxon>Pseudomonadati</taxon>
        <taxon>Pseudomonadota</taxon>
        <taxon>Alphaproteobacteria</taxon>
        <taxon>Hyphomicrobiales</taxon>
        <taxon>Devosiaceae</taxon>
        <taxon>Devosia</taxon>
    </lineage>
</organism>
<name>A0ABQ5UI38_9HYPH</name>
<evidence type="ECO:0000313" key="1">
    <source>
        <dbReference type="EMBL" id="GLQ10863.1"/>
    </source>
</evidence>
<reference evidence="1" key="2">
    <citation type="submission" date="2023-01" db="EMBL/GenBank/DDBJ databases">
        <title>Draft genome sequence of Devosia yakushimensis strain NBRC 103855.</title>
        <authorList>
            <person name="Sun Q."/>
            <person name="Mori K."/>
        </authorList>
    </citation>
    <scope>NUCLEOTIDE SEQUENCE</scope>
    <source>
        <strain evidence="1">NBRC 103855</strain>
    </source>
</reference>
<accession>A0ABQ5UI38</accession>
<sequence>MTQFTAPLAIKLRLKGGSGPNANWHWEIHDADAKVIKTGSAVGPEHKAFATARVAKEKLEQTAGN</sequence>
<keyword evidence="2" id="KW-1185">Reference proteome</keyword>
<evidence type="ECO:0000313" key="2">
    <source>
        <dbReference type="Proteomes" id="UP001161406"/>
    </source>
</evidence>
<dbReference type="EMBL" id="BSNG01000001">
    <property type="protein sequence ID" value="GLQ10863.1"/>
    <property type="molecule type" value="Genomic_DNA"/>
</dbReference>
<comment type="caution">
    <text evidence="1">The sequence shown here is derived from an EMBL/GenBank/DDBJ whole genome shotgun (WGS) entry which is preliminary data.</text>
</comment>